<dbReference type="Gene3D" id="3.40.50.300">
    <property type="entry name" value="P-loop containing nucleotide triphosphate hydrolases"/>
    <property type="match status" value="1"/>
</dbReference>
<accession>A0A5C3QIP7</accession>
<dbReference type="GO" id="GO:0005778">
    <property type="term" value="C:peroxisomal membrane"/>
    <property type="evidence" value="ECO:0007669"/>
    <property type="project" value="TreeGrafter"/>
</dbReference>
<dbReference type="SUPFAM" id="SSF90123">
    <property type="entry name" value="ABC transporter transmembrane region"/>
    <property type="match status" value="1"/>
</dbReference>
<protein>
    <submittedName>
        <fullName evidence="11">ABC transporter transmembrane region 2-domain-containing protein</fullName>
    </submittedName>
</protein>
<dbReference type="OrthoDB" id="422637at2759"/>
<dbReference type="Pfam" id="PF00005">
    <property type="entry name" value="ABC_tran"/>
    <property type="match status" value="1"/>
</dbReference>
<dbReference type="PANTHER" id="PTHR11384">
    <property type="entry name" value="ATP-BINDING CASSETTE, SUB-FAMILY D MEMBER"/>
    <property type="match status" value="1"/>
</dbReference>
<dbReference type="GO" id="GO:0042760">
    <property type="term" value="P:very long-chain fatty acid catabolic process"/>
    <property type="evidence" value="ECO:0007669"/>
    <property type="project" value="TreeGrafter"/>
</dbReference>
<dbReference type="GO" id="GO:0015910">
    <property type="term" value="P:long-chain fatty acid import into peroxisome"/>
    <property type="evidence" value="ECO:0007669"/>
    <property type="project" value="TreeGrafter"/>
</dbReference>
<dbReference type="InterPro" id="IPR036640">
    <property type="entry name" value="ABC1_TM_sf"/>
</dbReference>
<name>A0A5C3QIP7_9AGAR</name>
<dbReference type="InterPro" id="IPR011527">
    <property type="entry name" value="ABC1_TM_dom"/>
</dbReference>
<dbReference type="SMART" id="SM00382">
    <property type="entry name" value="AAA"/>
    <property type="match status" value="1"/>
</dbReference>
<keyword evidence="6" id="KW-1133">Transmembrane helix</keyword>
<keyword evidence="3 11" id="KW-0812">Transmembrane</keyword>
<keyword evidence="2" id="KW-0813">Transport</keyword>
<dbReference type="AlphaFoldDB" id="A0A5C3QIP7"/>
<keyword evidence="4" id="KW-0547">Nucleotide-binding</keyword>
<feature type="signal peptide" evidence="9">
    <location>
        <begin position="1"/>
        <end position="29"/>
    </location>
</feature>
<evidence type="ECO:0000256" key="5">
    <source>
        <dbReference type="ARBA" id="ARBA00022840"/>
    </source>
</evidence>
<evidence type="ECO:0000256" key="1">
    <source>
        <dbReference type="ARBA" id="ARBA00008575"/>
    </source>
</evidence>
<dbReference type="PANTHER" id="PTHR11384:SF67">
    <property type="entry name" value="ATP-BINDING CASSETTE SUB-FAMILY D MEMBER 1"/>
    <property type="match status" value="1"/>
</dbReference>
<dbReference type="CDD" id="cd03223">
    <property type="entry name" value="ABCD_peroxisomal_ALDP"/>
    <property type="match status" value="1"/>
</dbReference>
<dbReference type="InterPro" id="IPR027417">
    <property type="entry name" value="P-loop_NTPase"/>
</dbReference>
<evidence type="ECO:0000313" key="11">
    <source>
        <dbReference type="EMBL" id="TFL01622.1"/>
    </source>
</evidence>
<dbReference type="InterPro" id="IPR050835">
    <property type="entry name" value="ABC_transporter_sub-D"/>
</dbReference>
<feature type="chain" id="PRO_5022812654" evidence="9">
    <location>
        <begin position="30"/>
        <end position="780"/>
    </location>
</feature>
<evidence type="ECO:0000256" key="3">
    <source>
        <dbReference type="ARBA" id="ARBA00022692"/>
    </source>
</evidence>
<dbReference type="InterPro" id="IPR003439">
    <property type="entry name" value="ABC_transporter-like_ATP-bd"/>
</dbReference>
<keyword evidence="7" id="KW-0472">Membrane</keyword>
<dbReference type="STRING" id="1884261.A0A5C3QIP7"/>
<dbReference type="SUPFAM" id="SSF52540">
    <property type="entry name" value="P-loop containing nucleoside triphosphate hydrolases"/>
    <property type="match status" value="1"/>
</dbReference>
<evidence type="ECO:0000256" key="6">
    <source>
        <dbReference type="ARBA" id="ARBA00022989"/>
    </source>
</evidence>
<feature type="region of interest" description="Disordered" evidence="8">
    <location>
        <begin position="495"/>
        <end position="514"/>
    </location>
</feature>
<sequence>MAPAFSKLSRPGPLVALSALLIIRSRLLALPSSLVSKAKRKQKLTPAELNTILQQLYTTNDDGVKQILVPYQNRVSNYSVHPVSPEKLARDARKFPLATTKFSKQALAILRIVVFPTWWSKESTILAVHSFFLVLRTVLSLLVAKLDGRIVRDLVSANGPGFLRGLGLWFALAVPSAITNSMIRTLQTSLSLSLQTKLTRYIHDLYLSPSPSLRYYRNNLQGVDQYITADIEAWSESVAGLYGNILKPSLDLVIFTSQLSKSLGFRGSALLFLNYWVTVRILRAVSPGFGRLAAVEARLEGEYRAGMGRVGKESEEVAFYDGGARERDILTRAYLKLIRHVNSIYKIRIAYEWTEDYVIKYLWSAAGYGLIAVPLLFTRAKKALGDNTDALQDVKAISAPVLDTVEAVVPDALKVDAVAGRTETYISNRRLLLSLADAGGRLMYAYKDILELAGLTNRLYMLLSGLHSISMAGNVEPVVIGDHFELNHVDITIPTDTSLPQEASGDSSPSQSALVPTGEAHVLVKDLSFSVVEGDHLMITGSNGVGKTAIARVLAGLWDAQLTPSASSSTAEKSILVRPSSLVIVPQRAYMTAGSLLAQIIYPHSYPQFLERYKGDEATGIVELQAILEAVALAYLPTREGGWNVRKEWRDVFSGGEKQRMSLARVFYHKPRFAILDECTSAVSSDVEGRMYEYAKSIGITLITISLRPSLSKYHKQLLTINGDGSGSWALSRTGTEEERLGLDTEIAKLEAQLNDVGDWEARVQELDRMLKVTVEGEEA</sequence>
<dbReference type="Proteomes" id="UP000305067">
    <property type="component" value="Unassembled WGS sequence"/>
</dbReference>
<evidence type="ECO:0000313" key="12">
    <source>
        <dbReference type="Proteomes" id="UP000305067"/>
    </source>
</evidence>
<evidence type="ECO:0000256" key="9">
    <source>
        <dbReference type="SAM" id="SignalP"/>
    </source>
</evidence>
<dbReference type="GO" id="GO:0007031">
    <property type="term" value="P:peroxisome organization"/>
    <property type="evidence" value="ECO:0007669"/>
    <property type="project" value="TreeGrafter"/>
</dbReference>
<dbReference type="GO" id="GO:0006635">
    <property type="term" value="P:fatty acid beta-oxidation"/>
    <property type="evidence" value="ECO:0007669"/>
    <property type="project" value="TreeGrafter"/>
</dbReference>
<evidence type="ECO:0000256" key="8">
    <source>
        <dbReference type="SAM" id="MobiDB-lite"/>
    </source>
</evidence>
<evidence type="ECO:0000256" key="2">
    <source>
        <dbReference type="ARBA" id="ARBA00022448"/>
    </source>
</evidence>
<keyword evidence="9" id="KW-0732">Signal</keyword>
<feature type="domain" description="ABC transporter" evidence="10">
    <location>
        <begin position="509"/>
        <end position="749"/>
    </location>
</feature>
<dbReference type="GO" id="GO:0005324">
    <property type="term" value="F:long-chain fatty acid transmembrane transporter activity"/>
    <property type="evidence" value="ECO:0007669"/>
    <property type="project" value="TreeGrafter"/>
</dbReference>
<dbReference type="GO" id="GO:0140359">
    <property type="term" value="F:ABC-type transporter activity"/>
    <property type="evidence" value="ECO:0007669"/>
    <property type="project" value="InterPro"/>
</dbReference>
<dbReference type="InterPro" id="IPR017871">
    <property type="entry name" value="ABC_transporter-like_CS"/>
</dbReference>
<keyword evidence="5" id="KW-0067">ATP-binding</keyword>
<keyword evidence="12" id="KW-1185">Reference proteome</keyword>
<dbReference type="InterPro" id="IPR003593">
    <property type="entry name" value="AAA+_ATPase"/>
</dbReference>
<dbReference type="GO" id="GO:0005524">
    <property type="term" value="F:ATP binding"/>
    <property type="evidence" value="ECO:0007669"/>
    <property type="project" value="UniProtKB-KW"/>
</dbReference>
<dbReference type="PROSITE" id="PS50893">
    <property type="entry name" value="ABC_TRANSPORTER_2"/>
    <property type="match status" value="1"/>
</dbReference>
<dbReference type="EMBL" id="ML178824">
    <property type="protein sequence ID" value="TFL01622.1"/>
    <property type="molecule type" value="Genomic_DNA"/>
</dbReference>
<comment type="similarity">
    <text evidence="1">Belongs to the ABC transporter superfamily. ABCD family. Peroxisomal fatty acyl CoA transporter (TC 3.A.1.203) subfamily.</text>
</comment>
<gene>
    <name evidence="11" type="ORF">BDV98DRAFT_567258</name>
</gene>
<evidence type="ECO:0000256" key="7">
    <source>
        <dbReference type="ARBA" id="ARBA00023136"/>
    </source>
</evidence>
<evidence type="ECO:0000259" key="10">
    <source>
        <dbReference type="PROSITE" id="PS50893"/>
    </source>
</evidence>
<dbReference type="Pfam" id="PF06472">
    <property type="entry name" value="ABC_membrane_2"/>
    <property type="match status" value="1"/>
</dbReference>
<dbReference type="GO" id="GO:0016887">
    <property type="term" value="F:ATP hydrolysis activity"/>
    <property type="evidence" value="ECO:0007669"/>
    <property type="project" value="InterPro"/>
</dbReference>
<reference evidence="11 12" key="1">
    <citation type="journal article" date="2019" name="Nat. Ecol. Evol.">
        <title>Megaphylogeny resolves global patterns of mushroom evolution.</title>
        <authorList>
            <person name="Varga T."/>
            <person name="Krizsan K."/>
            <person name="Foldi C."/>
            <person name="Dima B."/>
            <person name="Sanchez-Garcia M."/>
            <person name="Sanchez-Ramirez S."/>
            <person name="Szollosi G.J."/>
            <person name="Szarkandi J.G."/>
            <person name="Papp V."/>
            <person name="Albert L."/>
            <person name="Andreopoulos W."/>
            <person name="Angelini C."/>
            <person name="Antonin V."/>
            <person name="Barry K.W."/>
            <person name="Bougher N.L."/>
            <person name="Buchanan P."/>
            <person name="Buyck B."/>
            <person name="Bense V."/>
            <person name="Catcheside P."/>
            <person name="Chovatia M."/>
            <person name="Cooper J."/>
            <person name="Damon W."/>
            <person name="Desjardin D."/>
            <person name="Finy P."/>
            <person name="Geml J."/>
            <person name="Haridas S."/>
            <person name="Hughes K."/>
            <person name="Justo A."/>
            <person name="Karasinski D."/>
            <person name="Kautmanova I."/>
            <person name="Kiss B."/>
            <person name="Kocsube S."/>
            <person name="Kotiranta H."/>
            <person name="LaButti K.M."/>
            <person name="Lechner B.E."/>
            <person name="Liimatainen K."/>
            <person name="Lipzen A."/>
            <person name="Lukacs Z."/>
            <person name="Mihaltcheva S."/>
            <person name="Morgado L.N."/>
            <person name="Niskanen T."/>
            <person name="Noordeloos M.E."/>
            <person name="Ohm R.A."/>
            <person name="Ortiz-Santana B."/>
            <person name="Ovrebo C."/>
            <person name="Racz N."/>
            <person name="Riley R."/>
            <person name="Savchenko A."/>
            <person name="Shiryaev A."/>
            <person name="Soop K."/>
            <person name="Spirin V."/>
            <person name="Szebenyi C."/>
            <person name="Tomsovsky M."/>
            <person name="Tulloss R.E."/>
            <person name="Uehling J."/>
            <person name="Grigoriev I.V."/>
            <person name="Vagvolgyi C."/>
            <person name="Papp T."/>
            <person name="Martin F.M."/>
            <person name="Miettinen O."/>
            <person name="Hibbett D.S."/>
            <person name="Nagy L.G."/>
        </authorList>
    </citation>
    <scope>NUCLEOTIDE SEQUENCE [LARGE SCALE GENOMIC DNA]</scope>
    <source>
        <strain evidence="11 12">CBS 309.79</strain>
    </source>
</reference>
<organism evidence="11 12">
    <name type="scientific">Pterulicium gracile</name>
    <dbReference type="NCBI Taxonomy" id="1884261"/>
    <lineage>
        <taxon>Eukaryota</taxon>
        <taxon>Fungi</taxon>
        <taxon>Dikarya</taxon>
        <taxon>Basidiomycota</taxon>
        <taxon>Agaricomycotina</taxon>
        <taxon>Agaricomycetes</taxon>
        <taxon>Agaricomycetidae</taxon>
        <taxon>Agaricales</taxon>
        <taxon>Pleurotineae</taxon>
        <taxon>Pterulaceae</taxon>
        <taxon>Pterulicium</taxon>
    </lineage>
</organism>
<evidence type="ECO:0000256" key="4">
    <source>
        <dbReference type="ARBA" id="ARBA00022741"/>
    </source>
</evidence>
<proteinExistence type="inferred from homology"/>
<dbReference type="PROSITE" id="PS00211">
    <property type="entry name" value="ABC_TRANSPORTER_1"/>
    <property type="match status" value="1"/>
</dbReference>